<gene>
    <name evidence="1" type="ORF">LCGC14_1920410</name>
</gene>
<feature type="non-terminal residue" evidence="1">
    <location>
        <position position="423"/>
    </location>
</feature>
<accession>A0A0F9FQU3</accession>
<evidence type="ECO:0000313" key="1">
    <source>
        <dbReference type="EMBL" id="KKL88869.1"/>
    </source>
</evidence>
<sequence length="423" mass="45059">MVGQLITRRIGPRVSRHIVRVHRPTLDLSFGLGGGFPPGLINFTRASPKWVFDGGGSLQEIGNDVWPQDYDPVTGAPLGLLIEEERENGIRNNTMTNASPGTPGTPPDNWNILASGVTVELVDVGTINGIEYVSYRLSGTPTGGSEIHFETTTGIDALTGDVRPISAYMAIVAGDLQNLNGINFNLKERTEAGAFIKSNHASSFSASLASSLQRFDATIALSGGGTTAHVMPIIRFDWDGSGAIDITLRIGLPQEEKGAFASSVIKTTNAAVTRAADMATISDINFLSPLANTWLVKGRTAFGNGVQVLGQIDDGDENERIRIERNASNEIHFIVTDGGVEQCDLNLGTVADDTDLSVAVAWAANDFAGSLDGAAVAKDAAGTVPAGLTTKRLGRDTIGNQWNRTIECDIHWPRRCPDSHLQR</sequence>
<dbReference type="AlphaFoldDB" id="A0A0F9FQU3"/>
<comment type="caution">
    <text evidence="1">The sequence shown here is derived from an EMBL/GenBank/DDBJ whole genome shotgun (WGS) entry which is preliminary data.</text>
</comment>
<dbReference type="EMBL" id="LAZR01020442">
    <property type="protein sequence ID" value="KKL88869.1"/>
    <property type="molecule type" value="Genomic_DNA"/>
</dbReference>
<organism evidence="1">
    <name type="scientific">marine sediment metagenome</name>
    <dbReference type="NCBI Taxonomy" id="412755"/>
    <lineage>
        <taxon>unclassified sequences</taxon>
        <taxon>metagenomes</taxon>
        <taxon>ecological metagenomes</taxon>
    </lineage>
</organism>
<name>A0A0F9FQU3_9ZZZZ</name>
<protein>
    <submittedName>
        <fullName evidence="1">Uncharacterized protein</fullName>
    </submittedName>
</protein>
<reference evidence="1" key="1">
    <citation type="journal article" date="2015" name="Nature">
        <title>Complex archaea that bridge the gap between prokaryotes and eukaryotes.</title>
        <authorList>
            <person name="Spang A."/>
            <person name="Saw J.H."/>
            <person name="Jorgensen S.L."/>
            <person name="Zaremba-Niedzwiedzka K."/>
            <person name="Martijn J."/>
            <person name="Lind A.E."/>
            <person name="van Eijk R."/>
            <person name="Schleper C."/>
            <person name="Guy L."/>
            <person name="Ettema T.J."/>
        </authorList>
    </citation>
    <scope>NUCLEOTIDE SEQUENCE</scope>
</reference>
<proteinExistence type="predicted"/>